<evidence type="ECO:0000256" key="1">
    <source>
        <dbReference type="ARBA" id="ARBA00022679"/>
    </source>
</evidence>
<evidence type="ECO:0000313" key="7">
    <source>
        <dbReference type="Proteomes" id="UP001149165"/>
    </source>
</evidence>
<evidence type="ECO:0000256" key="3">
    <source>
        <dbReference type="ARBA" id="ARBA00022777"/>
    </source>
</evidence>
<organism evidence="6 7">
    <name type="scientific">Penicillium angulare</name>
    <dbReference type="NCBI Taxonomy" id="116970"/>
    <lineage>
        <taxon>Eukaryota</taxon>
        <taxon>Fungi</taxon>
        <taxon>Dikarya</taxon>
        <taxon>Ascomycota</taxon>
        <taxon>Pezizomycotina</taxon>
        <taxon>Eurotiomycetes</taxon>
        <taxon>Eurotiomycetidae</taxon>
        <taxon>Eurotiales</taxon>
        <taxon>Aspergillaceae</taxon>
        <taxon>Penicillium</taxon>
    </lineage>
</organism>
<dbReference type="Pfam" id="PF00069">
    <property type="entry name" value="Pkinase"/>
    <property type="match status" value="1"/>
</dbReference>
<keyword evidence="3" id="KW-0418">Kinase</keyword>
<protein>
    <recommendedName>
        <fullName evidence="5">Protein kinase domain-containing protein</fullName>
    </recommendedName>
</protein>
<reference evidence="6" key="1">
    <citation type="submission" date="2022-11" db="EMBL/GenBank/DDBJ databases">
        <authorList>
            <person name="Petersen C."/>
        </authorList>
    </citation>
    <scope>NUCLEOTIDE SEQUENCE</scope>
    <source>
        <strain evidence="6">IBT 30069</strain>
    </source>
</reference>
<dbReference type="PANTHER" id="PTHR43289">
    <property type="entry name" value="MITOGEN-ACTIVATED PROTEIN KINASE KINASE KINASE 20-RELATED"/>
    <property type="match status" value="1"/>
</dbReference>
<dbReference type="EMBL" id="JAPQKH010000001">
    <property type="protein sequence ID" value="KAJ5115931.1"/>
    <property type="molecule type" value="Genomic_DNA"/>
</dbReference>
<accession>A0A9W9GBT3</accession>
<evidence type="ECO:0000256" key="2">
    <source>
        <dbReference type="ARBA" id="ARBA00022741"/>
    </source>
</evidence>
<keyword evidence="7" id="KW-1185">Reference proteome</keyword>
<keyword evidence="1" id="KW-0808">Transferase</keyword>
<dbReference type="SMART" id="SM00220">
    <property type="entry name" value="S_TKc"/>
    <property type="match status" value="1"/>
</dbReference>
<dbReference type="InterPro" id="IPR008271">
    <property type="entry name" value="Ser/Thr_kinase_AS"/>
</dbReference>
<reference evidence="6" key="2">
    <citation type="journal article" date="2023" name="IMA Fungus">
        <title>Comparative genomic study of the Penicillium genus elucidates a diverse pangenome and 15 lateral gene transfer events.</title>
        <authorList>
            <person name="Petersen C."/>
            <person name="Sorensen T."/>
            <person name="Nielsen M.R."/>
            <person name="Sondergaard T.E."/>
            <person name="Sorensen J.L."/>
            <person name="Fitzpatrick D.A."/>
            <person name="Frisvad J.C."/>
            <person name="Nielsen K.L."/>
        </authorList>
    </citation>
    <scope>NUCLEOTIDE SEQUENCE</scope>
    <source>
        <strain evidence="6">IBT 30069</strain>
    </source>
</reference>
<dbReference type="OrthoDB" id="626167at2759"/>
<dbReference type="InterPro" id="IPR011009">
    <property type="entry name" value="Kinase-like_dom_sf"/>
</dbReference>
<dbReference type="PANTHER" id="PTHR43289:SF33">
    <property type="entry name" value="SERINE_THREONINE KINASE 31"/>
    <property type="match status" value="1"/>
</dbReference>
<evidence type="ECO:0000313" key="6">
    <source>
        <dbReference type="EMBL" id="KAJ5115931.1"/>
    </source>
</evidence>
<dbReference type="InterPro" id="IPR000719">
    <property type="entry name" value="Prot_kinase_dom"/>
</dbReference>
<sequence>MATSSPMHLSLETNHKTVTQPITIQTPTSGSNLTPPVTPIGKENDPKNALPDLLIGANPAETSALVKRNVCTPLNFTDELEICSDAEERPIEFGRGAWSIVYKARSRPSATIAAIAINTPPSSPTATTRVYAMKSPVRRDARPVLQAEALALTRLNFLPGYERYVVPFHGYHTPTESLVMSAVPLALSTYIEDQADIMRKRGPSTATMFDPVQGTEAWKNLAFKLISGLEWLHKTAGIIHGDIKPHNLLLRPLFSDDELSASTDTFPYEPLFADFSSALDISPENGRDTTQASMSAFTPPFTAPELLSLASLKSGDVDPTPASDVFSLAATLVAAATGDLLLYPGSSNMQRLAMARDGQRILEFTRCGSNGSRVPRNGFVEKLIQPAIAKDPALRIDTSEWVMLANA</sequence>
<evidence type="ECO:0000256" key="4">
    <source>
        <dbReference type="ARBA" id="ARBA00022840"/>
    </source>
</evidence>
<dbReference type="GO" id="GO:0004674">
    <property type="term" value="F:protein serine/threonine kinase activity"/>
    <property type="evidence" value="ECO:0007669"/>
    <property type="project" value="TreeGrafter"/>
</dbReference>
<dbReference type="PROSITE" id="PS00108">
    <property type="entry name" value="PROTEIN_KINASE_ST"/>
    <property type="match status" value="1"/>
</dbReference>
<dbReference type="Proteomes" id="UP001149165">
    <property type="component" value="Unassembled WGS sequence"/>
</dbReference>
<dbReference type="PROSITE" id="PS50011">
    <property type="entry name" value="PROTEIN_KINASE_DOM"/>
    <property type="match status" value="1"/>
</dbReference>
<dbReference type="AlphaFoldDB" id="A0A9W9GBT3"/>
<gene>
    <name evidence="6" type="ORF">N7456_000279</name>
</gene>
<dbReference type="Gene3D" id="1.10.510.10">
    <property type="entry name" value="Transferase(Phosphotransferase) domain 1"/>
    <property type="match status" value="1"/>
</dbReference>
<evidence type="ECO:0000259" key="5">
    <source>
        <dbReference type="PROSITE" id="PS50011"/>
    </source>
</evidence>
<dbReference type="GO" id="GO:0005524">
    <property type="term" value="F:ATP binding"/>
    <property type="evidence" value="ECO:0007669"/>
    <property type="project" value="UniProtKB-KW"/>
</dbReference>
<keyword evidence="2" id="KW-0547">Nucleotide-binding</keyword>
<name>A0A9W9GBT3_9EURO</name>
<proteinExistence type="predicted"/>
<feature type="domain" description="Protein kinase" evidence="5">
    <location>
        <begin position="87"/>
        <end position="407"/>
    </location>
</feature>
<dbReference type="SUPFAM" id="SSF56112">
    <property type="entry name" value="Protein kinase-like (PK-like)"/>
    <property type="match status" value="1"/>
</dbReference>
<comment type="caution">
    <text evidence="6">The sequence shown here is derived from an EMBL/GenBank/DDBJ whole genome shotgun (WGS) entry which is preliminary data.</text>
</comment>
<keyword evidence="4" id="KW-0067">ATP-binding</keyword>